<dbReference type="RefSeq" id="WP_166313823.1">
    <property type="nucleotide sequence ID" value="NZ_WOTH01000008.1"/>
</dbReference>
<sequence>MPYDISIVLNVHNEGELICPTLRSLGETIAHAGNHGLKSELVIVLDNPDAATRRVIDTYDFALFKSVKKETIWRVRKTLFYSQFKMITH</sequence>
<accession>A0A967EBI9</accession>
<protein>
    <recommendedName>
        <fullName evidence="3">Glycosyltransferase 2-like domain-containing protein</fullName>
    </recommendedName>
</protein>
<dbReference type="EMBL" id="WOTH01000008">
    <property type="protein sequence ID" value="NHO53528.1"/>
    <property type="molecule type" value="Genomic_DNA"/>
</dbReference>
<comment type="caution">
    <text evidence="1">The sequence shown here is derived from an EMBL/GenBank/DDBJ whole genome shotgun (WGS) entry which is preliminary data.</text>
</comment>
<evidence type="ECO:0000313" key="2">
    <source>
        <dbReference type="Proteomes" id="UP000597459"/>
    </source>
</evidence>
<gene>
    <name evidence="1" type="ORF">GOB87_06045</name>
</gene>
<dbReference type="Proteomes" id="UP000597459">
    <property type="component" value="Unassembled WGS sequence"/>
</dbReference>
<name>A0A967EBI9_9PROT</name>
<evidence type="ECO:0000313" key="1">
    <source>
        <dbReference type="EMBL" id="NHO53528.1"/>
    </source>
</evidence>
<dbReference type="InterPro" id="IPR029044">
    <property type="entry name" value="Nucleotide-diphossugar_trans"/>
</dbReference>
<evidence type="ECO:0008006" key="3">
    <source>
        <dbReference type="Google" id="ProtNLM"/>
    </source>
</evidence>
<dbReference type="AlphaFoldDB" id="A0A967EBI9"/>
<keyword evidence="2" id="KW-1185">Reference proteome</keyword>
<organism evidence="1 2">
    <name type="scientific">Acetobacter estunensis</name>
    <dbReference type="NCBI Taxonomy" id="104097"/>
    <lineage>
        <taxon>Bacteria</taxon>
        <taxon>Pseudomonadati</taxon>
        <taxon>Pseudomonadota</taxon>
        <taxon>Alphaproteobacteria</taxon>
        <taxon>Acetobacterales</taxon>
        <taxon>Acetobacteraceae</taxon>
        <taxon>Acetobacter</taxon>
    </lineage>
</organism>
<reference evidence="1" key="1">
    <citation type="submission" date="2019-11" db="EMBL/GenBank/DDBJ databases">
        <title>Description of new Acetobacter species.</title>
        <authorList>
            <person name="Cleenwerck I."/>
            <person name="Sombolestani A.S."/>
        </authorList>
    </citation>
    <scope>NUCLEOTIDE SEQUENCE</scope>
    <source>
        <strain evidence="1">LMG 1626</strain>
    </source>
</reference>
<dbReference type="SUPFAM" id="SSF53448">
    <property type="entry name" value="Nucleotide-diphospho-sugar transferases"/>
    <property type="match status" value="1"/>
</dbReference>
<proteinExistence type="predicted"/>